<keyword evidence="3" id="KW-1185">Reference proteome</keyword>
<proteinExistence type="predicted"/>
<protein>
    <submittedName>
        <fullName evidence="2">Uncharacterized protein</fullName>
    </submittedName>
</protein>
<dbReference type="OrthoDB" id="10515401at2759"/>
<feature type="transmembrane region" description="Helical" evidence="1">
    <location>
        <begin position="189"/>
        <end position="210"/>
    </location>
</feature>
<keyword evidence="1" id="KW-0812">Transmembrane</keyword>
<reference evidence="2 3" key="1">
    <citation type="submission" date="2018-02" db="EMBL/GenBank/DDBJ databases">
        <title>The genomes of Aspergillus section Nigri reveals drivers in fungal speciation.</title>
        <authorList>
            <consortium name="DOE Joint Genome Institute"/>
            <person name="Vesth T.C."/>
            <person name="Nybo J."/>
            <person name="Theobald S."/>
            <person name="Brandl J."/>
            <person name="Frisvad J.C."/>
            <person name="Nielsen K.F."/>
            <person name="Lyhne E.K."/>
            <person name="Kogle M.E."/>
            <person name="Kuo A."/>
            <person name="Riley R."/>
            <person name="Clum A."/>
            <person name="Nolan M."/>
            <person name="Lipzen A."/>
            <person name="Salamov A."/>
            <person name="Henrissat B."/>
            <person name="Wiebenga A."/>
            <person name="De vries R.P."/>
            <person name="Grigoriev I.V."/>
            <person name="Mortensen U.H."/>
            <person name="Andersen M.R."/>
            <person name="Baker S.E."/>
        </authorList>
    </citation>
    <scope>NUCLEOTIDE SEQUENCE [LARGE SCALE GENOMIC DNA]</scope>
    <source>
        <strain evidence="2 3">CBS 707.79</strain>
    </source>
</reference>
<organism evidence="2 3">
    <name type="scientific">Aspergillus ellipticus CBS 707.79</name>
    <dbReference type="NCBI Taxonomy" id="1448320"/>
    <lineage>
        <taxon>Eukaryota</taxon>
        <taxon>Fungi</taxon>
        <taxon>Dikarya</taxon>
        <taxon>Ascomycota</taxon>
        <taxon>Pezizomycotina</taxon>
        <taxon>Eurotiomycetes</taxon>
        <taxon>Eurotiomycetidae</taxon>
        <taxon>Eurotiales</taxon>
        <taxon>Aspergillaceae</taxon>
        <taxon>Aspergillus</taxon>
        <taxon>Aspergillus subgen. Circumdati</taxon>
    </lineage>
</organism>
<keyword evidence="1" id="KW-1133">Transmembrane helix</keyword>
<evidence type="ECO:0000313" key="3">
    <source>
        <dbReference type="Proteomes" id="UP000247810"/>
    </source>
</evidence>
<evidence type="ECO:0000256" key="1">
    <source>
        <dbReference type="SAM" id="Phobius"/>
    </source>
</evidence>
<feature type="transmembrane region" description="Helical" evidence="1">
    <location>
        <begin position="109"/>
        <end position="128"/>
    </location>
</feature>
<gene>
    <name evidence="2" type="ORF">BO71DRAFT_29409</name>
</gene>
<feature type="transmembrane region" description="Helical" evidence="1">
    <location>
        <begin position="134"/>
        <end position="159"/>
    </location>
</feature>
<feature type="transmembrane region" description="Helical" evidence="1">
    <location>
        <begin position="79"/>
        <end position="97"/>
    </location>
</feature>
<dbReference type="EMBL" id="KZ825922">
    <property type="protein sequence ID" value="PYH92244.1"/>
    <property type="molecule type" value="Genomic_DNA"/>
</dbReference>
<evidence type="ECO:0000313" key="2">
    <source>
        <dbReference type="EMBL" id="PYH92244.1"/>
    </source>
</evidence>
<accession>A0A319D4M6</accession>
<feature type="transmembrane region" description="Helical" evidence="1">
    <location>
        <begin position="6"/>
        <end position="28"/>
    </location>
</feature>
<sequence>MDSDLIFQLTTSTIAWLYFGSSLAFWLLSIRASNSGRLSRGRLVSSQVVIGSAIFLGLLISILLAFLKAKLVRSCSWLLLQQEIGSVLLLLVMNEYLSVSTLQSCSTHVVSALLFLGTVVPLPLSMYFTEHCSALFSLFMILALASLGFVHAQIIRAWSICMKPLHMQRSVFKLFWQYPDLTSARHQRILWVASISSVALFLVLLGLTVFACIHTNLQTQIMTLQIAIISFRKALISIYIFRIPGMKMEVLLLHEDVQQ</sequence>
<keyword evidence="1" id="KW-0472">Membrane</keyword>
<feature type="transmembrane region" description="Helical" evidence="1">
    <location>
        <begin position="48"/>
        <end position="67"/>
    </location>
</feature>
<dbReference type="VEuPathDB" id="FungiDB:BO71DRAFT_29409"/>
<feature type="transmembrane region" description="Helical" evidence="1">
    <location>
        <begin position="222"/>
        <end position="241"/>
    </location>
</feature>
<name>A0A319D4M6_9EURO</name>
<dbReference type="AlphaFoldDB" id="A0A319D4M6"/>
<dbReference type="Proteomes" id="UP000247810">
    <property type="component" value="Unassembled WGS sequence"/>
</dbReference>